<feature type="region of interest" description="Disordered" evidence="1">
    <location>
        <begin position="754"/>
        <end position="797"/>
    </location>
</feature>
<evidence type="ECO:0000313" key="2">
    <source>
        <dbReference type="Proteomes" id="UP000504632"/>
    </source>
</evidence>
<organism evidence="2 3">
    <name type="scientific">Chanos chanos</name>
    <name type="common">Milkfish</name>
    <name type="synonym">Mugil chanos</name>
    <dbReference type="NCBI Taxonomy" id="29144"/>
    <lineage>
        <taxon>Eukaryota</taxon>
        <taxon>Metazoa</taxon>
        <taxon>Chordata</taxon>
        <taxon>Craniata</taxon>
        <taxon>Vertebrata</taxon>
        <taxon>Euteleostomi</taxon>
        <taxon>Actinopterygii</taxon>
        <taxon>Neopterygii</taxon>
        <taxon>Teleostei</taxon>
        <taxon>Ostariophysi</taxon>
        <taxon>Gonorynchiformes</taxon>
        <taxon>Chanidae</taxon>
        <taxon>Chanos</taxon>
    </lineage>
</organism>
<sequence>MKRGGLNLLGRKNQSLFDTNVEIKEIDNVELQLNSSAIPESGTAKVRSRPTVKLFSSSTSSTEAVQGFAVPTPKVPVLPPFSGSKSDGTGSTERLHNGGVMTVPDFDGEIVIPPPPSTAPPPPPPSTAPPPPPPQFNPPSPMFVHSPSTYFHDRDIPDVASLQPPSMPPPKPPSKPPSLTGSDDIDLASLKPPPMAPPKPPSDTHKASVPISTPMSNDLDVPECPKFTPPLPPVEQHSTRAQKTPPPKPVRMSSMPFIDGPASNTATPTPSSFNPQNTAKLYNVPKSSFLGQIDREKKSNTILFLEDSSGKSVQVQVNGKAPASTKDISPPQTIVPPAKPARRNSSGTQLEEDVHGMKDHLQSLVPDQPTKLSDNIETPVPIGTSEDKNPPPVKGSPKIEKLEVRTTSVAPEVNQAKSQNDSASKDYKFSPLLSHKLQNLKTTEGSVPKENVASPLALLMAAKERDRQRSAMSSQNSSRRSSYAESSNVGIQQGESNSPTVTPKSMSASSQSAQDRLLSDPKPRLPVEPSVTKQKPIESQNLKASASQSEQSLPLPSSNQVNKVPMSQDEDSGEISVPFIPPPPEFANSDPEDEVEPPPSTPPPDPPVNNVRVPTKSSSTTPASLANGPSTLPKPKVPCPPKYPAGSAEVQPKVPVESKHKTLPAQAPPSVSASQATLLSILQKKMMEMDPKFAPVREVDTSGDDWGSPLSDEECEIPVPPKVTPKPKSATLPAQSHGMVLKELETKVAQRAQHFGAAAKSPSSSGPHSKQPHGLTFTVRPGTKQPITLVTKGDSPC</sequence>
<name>A0A6J2VQT8_CHACN</name>
<feature type="region of interest" description="Disordered" evidence="1">
    <location>
        <begin position="310"/>
        <end position="432"/>
    </location>
</feature>
<proteinExistence type="predicted"/>
<dbReference type="GeneID" id="115815621"/>
<dbReference type="AlphaFoldDB" id="A0A6J2VQT8"/>
<feature type="region of interest" description="Disordered" evidence="1">
    <location>
        <begin position="457"/>
        <end position="673"/>
    </location>
</feature>
<feature type="compositionally biased region" description="Pro residues" evidence="1">
    <location>
        <begin position="112"/>
        <end position="141"/>
    </location>
</feature>
<keyword evidence="2" id="KW-1185">Reference proteome</keyword>
<reference evidence="3" key="1">
    <citation type="submission" date="2025-08" db="UniProtKB">
        <authorList>
            <consortium name="RefSeq"/>
        </authorList>
    </citation>
    <scope>IDENTIFICATION</scope>
</reference>
<feature type="compositionally biased region" description="Polar residues" evidence="1">
    <location>
        <begin position="83"/>
        <end position="92"/>
    </location>
</feature>
<accession>A0A6J2VQT8</accession>
<feature type="compositionally biased region" description="Polar residues" evidence="1">
    <location>
        <begin position="262"/>
        <end position="279"/>
    </location>
</feature>
<feature type="compositionally biased region" description="Polar residues" evidence="1">
    <location>
        <begin position="489"/>
        <end position="514"/>
    </location>
</feature>
<feature type="region of interest" description="Disordered" evidence="1">
    <location>
        <begin position="697"/>
        <end position="733"/>
    </location>
</feature>
<feature type="compositionally biased region" description="Low complexity" evidence="1">
    <location>
        <begin position="544"/>
        <end position="558"/>
    </location>
</feature>
<feature type="compositionally biased region" description="Low complexity" evidence="1">
    <location>
        <begin position="470"/>
        <end position="488"/>
    </location>
</feature>
<feature type="compositionally biased region" description="Basic and acidic residues" evidence="1">
    <location>
        <begin position="352"/>
        <end position="361"/>
    </location>
</feature>
<dbReference type="PANTHER" id="PTHR35077">
    <property type="entry name" value="SIMILAR TO AI661453 PROTEIN"/>
    <property type="match status" value="1"/>
</dbReference>
<evidence type="ECO:0000313" key="3">
    <source>
        <dbReference type="RefSeq" id="XP_030634447.1"/>
    </source>
</evidence>
<feature type="compositionally biased region" description="Low complexity" evidence="1">
    <location>
        <begin position="664"/>
        <end position="673"/>
    </location>
</feature>
<feature type="region of interest" description="Disordered" evidence="1">
    <location>
        <begin position="56"/>
        <end position="279"/>
    </location>
</feature>
<dbReference type="InParanoid" id="A0A6J2VQT8"/>
<feature type="compositionally biased region" description="Low complexity" evidence="1">
    <location>
        <begin position="756"/>
        <end position="774"/>
    </location>
</feature>
<feature type="compositionally biased region" description="Pro residues" evidence="1">
    <location>
        <begin position="597"/>
        <end position="607"/>
    </location>
</feature>
<feature type="compositionally biased region" description="Polar residues" evidence="1">
    <location>
        <begin position="405"/>
        <end position="422"/>
    </location>
</feature>
<gene>
    <name evidence="3" type="primary">LOC115815621</name>
</gene>
<protein>
    <submittedName>
        <fullName evidence="3">Pollen-specific leucine-rich repeat extensin-like protein 1</fullName>
    </submittedName>
</protein>
<dbReference type="PRINTS" id="PR01217">
    <property type="entry name" value="PRICHEXTENSN"/>
</dbReference>
<dbReference type="RefSeq" id="XP_030634447.1">
    <property type="nucleotide sequence ID" value="XM_030778587.1"/>
</dbReference>
<feature type="compositionally biased region" description="Pro residues" evidence="1">
    <location>
        <begin position="165"/>
        <end position="176"/>
    </location>
</feature>
<dbReference type="OrthoDB" id="8948756at2759"/>
<evidence type="ECO:0000256" key="1">
    <source>
        <dbReference type="SAM" id="MobiDB-lite"/>
    </source>
</evidence>
<feature type="compositionally biased region" description="Polar residues" evidence="1">
    <location>
        <begin position="531"/>
        <end position="543"/>
    </location>
</feature>
<feature type="compositionally biased region" description="Pro residues" evidence="1">
    <location>
        <begin position="191"/>
        <end position="201"/>
    </location>
</feature>
<feature type="compositionally biased region" description="Polar residues" evidence="1">
    <location>
        <begin position="616"/>
        <end position="628"/>
    </location>
</feature>
<dbReference type="Proteomes" id="UP000504632">
    <property type="component" value="Chromosome 6"/>
</dbReference>
<dbReference type="PANTHER" id="PTHR35077:SF2">
    <property type="entry name" value="SIMILAR TO AI661453 PROTEIN"/>
    <property type="match status" value="1"/>
</dbReference>